<dbReference type="STRING" id="869213.GCA_000517085_01063"/>
<organism evidence="9 10">
    <name type="scientific">Saccharicrinis fermentans DSM 9555 = JCM 21142</name>
    <dbReference type="NCBI Taxonomy" id="869213"/>
    <lineage>
        <taxon>Bacteria</taxon>
        <taxon>Pseudomonadati</taxon>
        <taxon>Bacteroidota</taxon>
        <taxon>Bacteroidia</taxon>
        <taxon>Marinilabiliales</taxon>
        <taxon>Marinilabiliaceae</taxon>
        <taxon>Saccharicrinis</taxon>
    </lineage>
</organism>
<dbReference type="GO" id="GO:0009007">
    <property type="term" value="F:site-specific DNA-methyltransferase (adenine-specific) activity"/>
    <property type="evidence" value="ECO:0007669"/>
    <property type="project" value="UniProtKB-EC"/>
</dbReference>
<keyword evidence="6" id="KW-0175">Coiled coil</keyword>
<dbReference type="AlphaFoldDB" id="W7Y8S4"/>
<feature type="coiled-coil region" evidence="6">
    <location>
        <begin position="884"/>
        <end position="933"/>
    </location>
</feature>
<dbReference type="EMBL" id="BAMD01000051">
    <property type="protein sequence ID" value="GAF04642.1"/>
    <property type="molecule type" value="Genomic_DNA"/>
</dbReference>
<feature type="compositionally biased region" description="Polar residues" evidence="7">
    <location>
        <begin position="746"/>
        <end position="762"/>
    </location>
</feature>
<dbReference type="GO" id="GO:0003676">
    <property type="term" value="F:nucleic acid binding"/>
    <property type="evidence" value="ECO:0007669"/>
    <property type="project" value="InterPro"/>
</dbReference>
<dbReference type="EC" id="2.1.1.72" evidence="1"/>
<dbReference type="SUPFAM" id="SSF53335">
    <property type="entry name" value="S-adenosyl-L-methionine-dependent methyltransferases"/>
    <property type="match status" value="1"/>
</dbReference>
<feature type="region of interest" description="Disordered" evidence="7">
    <location>
        <begin position="670"/>
        <end position="762"/>
    </location>
</feature>
<feature type="domain" description="Type II methyltransferase M.TaqI-like" evidence="8">
    <location>
        <begin position="57"/>
        <end position="168"/>
    </location>
</feature>
<dbReference type="InterPro" id="IPR011639">
    <property type="entry name" value="MethylTrfase_TaqI-like_dom"/>
</dbReference>
<sequence length="990" mass="113875">MKGRQKHRRFLRSVVKNNIKPNITFYQDFEFDDKFNNASALGSLIKVEPNEVEQLQIDENSLFGAQQAELKKLYTLLGQKYDVVVTNPPYISSSRMEGTLKQYVEANYPETKSDLFATFILRCLELCNEDGLTGYMTPFVWMFISSYEKLRAKVIDNHFINNLIQLEYSGFDGATVPICTFTLRNKNINDGAKGSYIRLSDFKGAQNQAPRTLEAIKNPQCGWFYTANQKDFEKIPEYRLGYWLSGLQIDAFVNHTELKESHPPKAGLSTANNDRFLRFWWEIDSDKFGLNYNSREDLISSKKWIPMTKGGKFKKWFGNNEYVLNFSEDGEELKYWLVNNPNDPSTKSWSRYIRNYNSYCKPGISFSDVSSGTPAFRMQDSGFIPNSRGPFIYSESKELLGFLNSKICVSFLELLSPTLTFNVGDVSRVPFNDLENTRIANDVGKCIEISSQEFYSIERSWYYNQNELIRIKGQDLEESYDLYQQYWQNKFYQLHKNEEELNKQFIEIYGLQEELTPDVPLADITILKEELDQKQLKAISERYKSGWQLVDGGQWVVDSAQSPITNHQLPKLPFNPKEIFKQFISYAVGCMFGRYSLDKEGLILANQGETLEDYVRKVAGDWWIEDGEGNWIFNPKKDIDEYYQELQRAENLATGQENGQGSVYSDEANAQRGTIQSDQSDQKSGSQYTQQHSRGAVQGNEGVYSLSEDSTGIAGGAPDSTTFDHRFGNDTSSPNNSNTNGAGEFEQTNKQPDSQAAQQLPTATHHPLSTNLQAPITFMPDDDNIIPVLDDEWFDDDIAGRFKEFLKVSFGAANYDKNLAFVEECLGKDIRKYFIKDFYADHIKRYKKRPIYWQFSSPKSSFSVLIYMHRYTPDTLSQILNGYLKEYREKLNNRIENVNHLIETGSSSEQTKAAKEKEKIEKVLHELQEYERDILYPLATERIAIDLDDGVLVNYNKFGTAIKAVAGLNDKKTKDKVRKFDWIDVEGIRG</sequence>
<evidence type="ECO:0000259" key="8">
    <source>
        <dbReference type="Pfam" id="PF07669"/>
    </source>
</evidence>
<evidence type="ECO:0000313" key="10">
    <source>
        <dbReference type="Proteomes" id="UP000019402"/>
    </source>
</evidence>
<keyword evidence="3" id="KW-0808">Transferase</keyword>
<dbReference type="InterPro" id="IPR050953">
    <property type="entry name" value="N4_N6_ade-DNA_methylase"/>
</dbReference>
<dbReference type="InterPro" id="IPR029063">
    <property type="entry name" value="SAM-dependent_MTases_sf"/>
</dbReference>
<keyword evidence="10" id="KW-1185">Reference proteome</keyword>
<dbReference type="Gene3D" id="3.40.50.150">
    <property type="entry name" value="Vaccinia Virus protein VP39"/>
    <property type="match status" value="1"/>
</dbReference>
<keyword evidence="4" id="KW-0949">S-adenosyl-L-methionine</keyword>
<protein>
    <recommendedName>
        <fullName evidence="1">site-specific DNA-methyltransferase (adenine-specific)</fullName>
        <ecNumber evidence="1">2.1.1.72</ecNumber>
    </recommendedName>
</protein>
<comment type="caution">
    <text evidence="9">The sequence shown here is derived from an EMBL/GenBank/DDBJ whole genome shotgun (WGS) entry which is preliminary data.</text>
</comment>
<evidence type="ECO:0000256" key="4">
    <source>
        <dbReference type="ARBA" id="ARBA00022691"/>
    </source>
</evidence>
<reference evidence="9 10" key="1">
    <citation type="journal article" date="2014" name="Genome Announc.">
        <title>Draft Genome Sequence of Cytophaga fermentans JCM 21142T, a Facultative Anaerobe Isolated from Marine Mud.</title>
        <authorList>
            <person name="Starns D."/>
            <person name="Oshima K."/>
            <person name="Suda W."/>
            <person name="Iino T."/>
            <person name="Yuki M."/>
            <person name="Inoue J."/>
            <person name="Kitamura K."/>
            <person name="Iida T."/>
            <person name="Darby A."/>
            <person name="Hattori M."/>
            <person name="Ohkuma M."/>
        </authorList>
    </citation>
    <scope>NUCLEOTIDE SEQUENCE [LARGE SCALE GENOMIC DNA]</scope>
    <source>
        <strain evidence="9 10">JCM 21142</strain>
    </source>
</reference>
<feature type="compositionally biased region" description="Low complexity" evidence="7">
    <location>
        <begin position="729"/>
        <end position="740"/>
    </location>
</feature>
<feature type="compositionally biased region" description="Low complexity" evidence="7">
    <location>
        <begin position="676"/>
        <end position="687"/>
    </location>
</feature>
<keyword evidence="2 9" id="KW-0489">Methyltransferase</keyword>
<evidence type="ECO:0000256" key="6">
    <source>
        <dbReference type="SAM" id="Coils"/>
    </source>
</evidence>
<evidence type="ECO:0000256" key="1">
    <source>
        <dbReference type="ARBA" id="ARBA00011900"/>
    </source>
</evidence>
<evidence type="ECO:0000256" key="7">
    <source>
        <dbReference type="SAM" id="MobiDB-lite"/>
    </source>
</evidence>
<dbReference type="PANTHER" id="PTHR33841:SF1">
    <property type="entry name" value="DNA METHYLTRANSFERASE A"/>
    <property type="match status" value="1"/>
</dbReference>
<dbReference type="NCBIfam" id="NF033452">
    <property type="entry name" value="BREX_1_MTaseX"/>
    <property type="match status" value="1"/>
</dbReference>
<dbReference type="PANTHER" id="PTHR33841">
    <property type="entry name" value="DNA METHYLTRANSFERASE YEEA-RELATED"/>
    <property type="match status" value="1"/>
</dbReference>
<dbReference type="REBASE" id="85637">
    <property type="entry name" value="Cfe21142ORF93354P"/>
</dbReference>
<dbReference type="GO" id="GO:0006304">
    <property type="term" value="P:DNA modification"/>
    <property type="evidence" value="ECO:0007669"/>
    <property type="project" value="InterPro"/>
</dbReference>
<gene>
    <name evidence="9" type="ORF">JCM21142_93354</name>
</gene>
<accession>W7Y8S4</accession>
<dbReference type="GO" id="GO:0032259">
    <property type="term" value="P:methylation"/>
    <property type="evidence" value="ECO:0007669"/>
    <property type="project" value="UniProtKB-KW"/>
</dbReference>
<dbReference type="eggNOG" id="COG0286">
    <property type="taxonomic scope" value="Bacteria"/>
</dbReference>
<dbReference type="InterPro" id="IPR002052">
    <property type="entry name" value="DNA_methylase_N6_adenine_CS"/>
</dbReference>
<dbReference type="Proteomes" id="UP000019402">
    <property type="component" value="Unassembled WGS sequence"/>
</dbReference>
<evidence type="ECO:0000256" key="2">
    <source>
        <dbReference type="ARBA" id="ARBA00022603"/>
    </source>
</evidence>
<name>W7Y8S4_9BACT</name>
<comment type="catalytic activity">
    <reaction evidence="5">
        <text>a 2'-deoxyadenosine in DNA + S-adenosyl-L-methionine = an N(6)-methyl-2'-deoxyadenosine in DNA + S-adenosyl-L-homocysteine + H(+)</text>
        <dbReference type="Rhea" id="RHEA:15197"/>
        <dbReference type="Rhea" id="RHEA-COMP:12418"/>
        <dbReference type="Rhea" id="RHEA-COMP:12419"/>
        <dbReference type="ChEBI" id="CHEBI:15378"/>
        <dbReference type="ChEBI" id="CHEBI:57856"/>
        <dbReference type="ChEBI" id="CHEBI:59789"/>
        <dbReference type="ChEBI" id="CHEBI:90615"/>
        <dbReference type="ChEBI" id="CHEBI:90616"/>
        <dbReference type="EC" id="2.1.1.72"/>
    </reaction>
</comment>
<dbReference type="eggNOG" id="COG0827">
    <property type="taxonomic scope" value="Bacteria"/>
</dbReference>
<dbReference type="Pfam" id="PF07669">
    <property type="entry name" value="Eco57I"/>
    <property type="match status" value="1"/>
</dbReference>
<dbReference type="InterPro" id="IPR047939">
    <property type="entry name" value="BREX_1_PglX"/>
</dbReference>
<dbReference type="PROSITE" id="PS00092">
    <property type="entry name" value="N6_MTASE"/>
    <property type="match status" value="1"/>
</dbReference>
<evidence type="ECO:0000256" key="3">
    <source>
        <dbReference type="ARBA" id="ARBA00022679"/>
    </source>
</evidence>
<evidence type="ECO:0000256" key="5">
    <source>
        <dbReference type="ARBA" id="ARBA00047942"/>
    </source>
</evidence>
<evidence type="ECO:0000313" key="9">
    <source>
        <dbReference type="EMBL" id="GAF04642.1"/>
    </source>
</evidence>
<proteinExistence type="predicted"/>